<accession>A0ACC0JCQ4</accession>
<dbReference type="Proteomes" id="UP001064048">
    <property type="component" value="Chromosome 16"/>
</dbReference>
<organism evidence="1 2">
    <name type="scientific">Choristoneura fumiferana</name>
    <name type="common">Spruce budworm moth</name>
    <name type="synonym">Archips fumiferana</name>
    <dbReference type="NCBI Taxonomy" id="7141"/>
    <lineage>
        <taxon>Eukaryota</taxon>
        <taxon>Metazoa</taxon>
        <taxon>Ecdysozoa</taxon>
        <taxon>Arthropoda</taxon>
        <taxon>Hexapoda</taxon>
        <taxon>Insecta</taxon>
        <taxon>Pterygota</taxon>
        <taxon>Neoptera</taxon>
        <taxon>Endopterygota</taxon>
        <taxon>Lepidoptera</taxon>
        <taxon>Glossata</taxon>
        <taxon>Ditrysia</taxon>
        <taxon>Tortricoidea</taxon>
        <taxon>Tortricidae</taxon>
        <taxon>Tortricinae</taxon>
        <taxon>Choristoneura</taxon>
    </lineage>
</organism>
<gene>
    <name evidence="1" type="ORF">MSG28_009824</name>
</gene>
<comment type="caution">
    <text evidence="1">The sequence shown here is derived from an EMBL/GenBank/DDBJ whole genome shotgun (WGS) entry which is preliminary data.</text>
</comment>
<protein>
    <submittedName>
        <fullName evidence="1">Uncharacterized protein</fullName>
    </submittedName>
</protein>
<name>A0ACC0JCQ4_CHOFU</name>
<keyword evidence="2" id="KW-1185">Reference proteome</keyword>
<reference evidence="1 2" key="1">
    <citation type="journal article" date="2022" name="Genome Biol. Evol.">
        <title>The Spruce Budworm Genome: Reconstructing the Evolutionary History of Antifreeze Proteins.</title>
        <authorList>
            <person name="Beliveau C."/>
            <person name="Gagne P."/>
            <person name="Picq S."/>
            <person name="Vernygora O."/>
            <person name="Keeling C.I."/>
            <person name="Pinkney K."/>
            <person name="Doucet D."/>
            <person name="Wen F."/>
            <person name="Johnston J.S."/>
            <person name="Maaroufi H."/>
            <person name="Boyle B."/>
            <person name="Laroche J."/>
            <person name="Dewar K."/>
            <person name="Juretic N."/>
            <person name="Blackburn G."/>
            <person name="Nisole A."/>
            <person name="Brunet B."/>
            <person name="Brandao M."/>
            <person name="Lumley L."/>
            <person name="Duan J."/>
            <person name="Quan G."/>
            <person name="Lucarotti C.J."/>
            <person name="Roe A.D."/>
            <person name="Sperling F.A.H."/>
            <person name="Levesque R.C."/>
            <person name="Cusson M."/>
        </authorList>
    </citation>
    <scope>NUCLEOTIDE SEQUENCE [LARGE SCALE GENOMIC DNA]</scope>
    <source>
        <strain evidence="1">Glfc:IPQL:Cfum</strain>
    </source>
</reference>
<proteinExistence type="predicted"/>
<sequence>MVSVWQTPELSDEIIKGDEIFESTTCIVADIVSAKIDIMCLVQNMAGVLTSKEVEYREKGMRFFTKVLKELPKDYLTQMQVRFISNFYTDRLRDYHRVIPPVLEGYLAIFEMENYDMQKSGEFLRALFREVPCQSQVRQDRLNIYLIIKKLLEKDVEHMKSMGPNFAYGFISAMDGERDPRNLLFLFEFIPTFLRHIPLGHLVDGMFEVISCYYPIDFHPSPDDPQAVSRQDLADELGPCLCAIPEFGEQCLILLIDKLDSTLRTAKMDSLKLLALSCRTFKAEAYGPFLKALWSSLNREISHKTDDELKMSAHEALSTLIAKLATSANTDQVFENFIKGILISMQTAIAESTTVAQLVQATKVLLTTANASNESCVIVTKAMIPAALAYYELNPSPKLQIATLDFLGDLNDITKHWEVTEQIEKQIIEIPQLCLTAVSQPSKEYQIAGFKTLIRVKSVLQSELVLPFVEVLIHNIQHSQENDVLSVSVEAVHAIARKYPELIMSYVVKGKCDLDNLTRDKDALQKRLNLLSNLASIDDFTKVIIEEMLKVITSDDQDASKVVEALSESMSNASLYTVQKVTQIESDYGLINSILTWLLKELSSTTKESLTHGFALISNTMSSLPAEKQQIVLSKHMQFVLEKSKTEESYFVVLECLYNSLHETVYEPNFPDIMSLSLQWALLSDNDEIRNKACGLVAHFLNKAPFGDKFDALYEVLKNHLSSCNRDDEQLCPKVIMLYGWIAKALVLRGSDMFHFWLQKIIAVLSHPNYTKLGAKAIHLIMTDFPDHLNAKYHCRISLLYRQRMFQNFSVLTEKLAVSCQTKESVLLSWAYILERAPKSVLNNEIKKVAPLVIDSLLFDNKDLLLVMTDVLSHFVKTKHMVIADSTQTILPRLLVLTKYVKSMDVRINSLQCLFDIANTYPTQLVLPYKQDVLFDLAPSLDDKKRLVRNMAVKARTRWFLIGAPGEPTPN</sequence>
<evidence type="ECO:0000313" key="1">
    <source>
        <dbReference type="EMBL" id="KAI8421893.1"/>
    </source>
</evidence>
<dbReference type="EMBL" id="CM046116">
    <property type="protein sequence ID" value="KAI8421893.1"/>
    <property type="molecule type" value="Genomic_DNA"/>
</dbReference>
<evidence type="ECO:0000313" key="2">
    <source>
        <dbReference type="Proteomes" id="UP001064048"/>
    </source>
</evidence>